<dbReference type="Pfam" id="PF01029">
    <property type="entry name" value="NusB"/>
    <property type="match status" value="1"/>
</dbReference>
<dbReference type="InterPro" id="IPR023267">
    <property type="entry name" value="RCMT"/>
</dbReference>
<feature type="domain" description="SAM-dependent MTase RsmB/NOP-type" evidence="6">
    <location>
        <begin position="121"/>
        <end position="413"/>
    </location>
</feature>
<keyword evidence="8" id="KW-1185">Reference proteome</keyword>
<dbReference type="EMBL" id="FYEH01000004">
    <property type="protein sequence ID" value="SNB64920.1"/>
    <property type="molecule type" value="Genomic_DNA"/>
</dbReference>
<dbReference type="PANTHER" id="PTHR22807:SF61">
    <property type="entry name" value="NOL1_NOP2_SUN FAMILY PROTEIN _ ANTITERMINATION NUSB DOMAIN-CONTAINING PROTEIN"/>
    <property type="match status" value="1"/>
</dbReference>
<dbReference type="SUPFAM" id="SSF53335">
    <property type="entry name" value="S-adenosyl-L-methionine-dependent methyltransferases"/>
    <property type="match status" value="1"/>
</dbReference>
<keyword evidence="1 5" id="KW-0489">Methyltransferase</keyword>
<dbReference type="InterPro" id="IPR049560">
    <property type="entry name" value="MeTrfase_RsmB-F_NOP2_cat"/>
</dbReference>
<dbReference type="InterPro" id="IPR029063">
    <property type="entry name" value="SAM-dependent_MTases_sf"/>
</dbReference>
<gene>
    <name evidence="7" type="ORF">SAMN07250955_104163</name>
</gene>
<keyword evidence="3 5" id="KW-0949">S-adenosyl-L-methionine</keyword>
<dbReference type="PROSITE" id="PS51686">
    <property type="entry name" value="SAM_MT_RSMB_NOP"/>
    <property type="match status" value="1"/>
</dbReference>
<dbReference type="AlphaFoldDB" id="A0A212QYX5"/>
<dbReference type="PRINTS" id="PR02008">
    <property type="entry name" value="RCMTFAMILY"/>
</dbReference>
<feature type="active site" description="Nucleophile" evidence="5">
    <location>
        <position position="344"/>
    </location>
</feature>
<accession>A0A212QYX5</accession>
<name>A0A212QYX5_9PROT</name>
<keyword evidence="2 5" id="KW-0808">Transferase</keyword>
<evidence type="ECO:0000313" key="8">
    <source>
        <dbReference type="Proteomes" id="UP000197065"/>
    </source>
</evidence>
<feature type="binding site" evidence="5">
    <location>
        <position position="291"/>
    </location>
    <ligand>
        <name>S-adenosyl-L-methionine</name>
        <dbReference type="ChEBI" id="CHEBI:59789"/>
    </ligand>
</feature>
<protein>
    <submittedName>
        <fullName evidence="7">16S rRNA (Cytosine967-C5)-methyltransferase</fullName>
    </submittedName>
</protein>
<reference evidence="7 8" key="1">
    <citation type="submission" date="2017-06" db="EMBL/GenBank/DDBJ databases">
        <authorList>
            <person name="Kim H.J."/>
            <person name="Triplett B.A."/>
        </authorList>
    </citation>
    <scope>NUCLEOTIDE SEQUENCE [LARGE SCALE GENOMIC DNA]</scope>
    <source>
        <strain evidence="7 8">B29T1</strain>
    </source>
</reference>
<dbReference type="GO" id="GO:0006355">
    <property type="term" value="P:regulation of DNA-templated transcription"/>
    <property type="evidence" value="ECO:0007669"/>
    <property type="project" value="InterPro"/>
</dbReference>
<dbReference type="Proteomes" id="UP000197065">
    <property type="component" value="Unassembled WGS sequence"/>
</dbReference>
<dbReference type="InterPro" id="IPR006027">
    <property type="entry name" value="NusB_RsmB_TIM44"/>
</dbReference>
<dbReference type="SUPFAM" id="SSF48013">
    <property type="entry name" value="NusB-like"/>
    <property type="match status" value="1"/>
</dbReference>
<dbReference type="PANTHER" id="PTHR22807">
    <property type="entry name" value="NOP2 YEAST -RELATED NOL1/NOP2/FMU SUN DOMAIN-CONTAINING"/>
    <property type="match status" value="1"/>
</dbReference>
<organism evidence="7 8">
    <name type="scientific">Arboricoccus pini</name>
    <dbReference type="NCBI Taxonomy" id="1963835"/>
    <lineage>
        <taxon>Bacteria</taxon>
        <taxon>Pseudomonadati</taxon>
        <taxon>Pseudomonadota</taxon>
        <taxon>Alphaproteobacteria</taxon>
        <taxon>Geminicoccales</taxon>
        <taxon>Geminicoccaceae</taxon>
        <taxon>Arboricoccus</taxon>
    </lineage>
</organism>
<comment type="similarity">
    <text evidence="5">Belongs to the class I-like SAM-binding methyltransferase superfamily. RsmB/NOP family.</text>
</comment>
<dbReference type="InterPro" id="IPR001678">
    <property type="entry name" value="MeTrfase_RsmB-F_NOP2_dom"/>
</dbReference>
<dbReference type="Gene3D" id="1.10.940.10">
    <property type="entry name" value="NusB-like"/>
    <property type="match status" value="1"/>
</dbReference>
<dbReference type="InterPro" id="IPR035926">
    <property type="entry name" value="NusB-like_sf"/>
</dbReference>
<dbReference type="GO" id="GO:0003723">
    <property type="term" value="F:RNA binding"/>
    <property type="evidence" value="ECO:0007669"/>
    <property type="project" value="UniProtKB-UniRule"/>
</dbReference>
<dbReference type="CDD" id="cd02440">
    <property type="entry name" value="AdoMet_MTases"/>
    <property type="match status" value="1"/>
</dbReference>
<dbReference type="GO" id="GO:0008173">
    <property type="term" value="F:RNA methyltransferase activity"/>
    <property type="evidence" value="ECO:0007669"/>
    <property type="project" value="InterPro"/>
</dbReference>
<keyword evidence="4 5" id="KW-0694">RNA-binding</keyword>
<comment type="caution">
    <text evidence="5">Lacks conserved residue(s) required for the propagation of feature annotation.</text>
</comment>
<dbReference type="Pfam" id="PF01189">
    <property type="entry name" value="Methyltr_RsmB-F"/>
    <property type="match status" value="1"/>
</dbReference>
<evidence type="ECO:0000256" key="2">
    <source>
        <dbReference type="ARBA" id="ARBA00022679"/>
    </source>
</evidence>
<feature type="binding site" evidence="5">
    <location>
        <position position="275"/>
    </location>
    <ligand>
        <name>S-adenosyl-L-methionine</name>
        <dbReference type="ChEBI" id="CHEBI:59789"/>
    </ligand>
</feature>
<evidence type="ECO:0000259" key="6">
    <source>
        <dbReference type="PROSITE" id="PS51686"/>
    </source>
</evidence>
<evidence type="ECO:0000313" key="7">
    <source>
        <dbReference type="EMBL" id="SNB64920.1"/>
    </source>
</evidence>
<evidence type="ECO:0000256" key="5">
    <source>
        <dbReference type="PROSITE-ProRule" id="PRU01023"/>
    </source>
</evidence>
<dbReference type="Gene3D" id="3.40.50.150">
    <property type="entry name" value="Vaccinia Virus protein VP39"/>
    <property type="match status" value="1"/>
</dbReference>
<proteinExistence type="inferred from homology"/>
<evidence type="ECO:0000256" key="3">
    <source>
        <dbReference type="ARBA" id="ARBA00022691"/>
    </source>
</evidence>
<evidence type="ECO:0000256" key="1">
    <source>
        <dbReference type="ARBA" id="ARBA00022603"/>
    </source>
</evidence>
<feature type="binding site" evidence="5">
    <location>
        <position position="249"/>
    </location>
    <ligand>
        <name>S-adenosyl-L-methionine</name>
        <dbReference type="ChEBI" id="CHEBI:59789"/>
    </ligand>
</feature>
<sequence>MLDLVLDQQAAADEAFDAHPTTARLERRDRAFARLLILTVLRRLGEIDAAFRPHLRFAPKERQAIQILRLGTAQLLFLKTPPHAAVNESIRLAGKRLAHLVPMLNAVLRKVAAGGPPARSEAEAALLDTPPWLLESWNAAYGPATAEAIAAAHLREAPLDIAVRSEPAHWAELLDGTIMPGGVIRRPHGAIEELPGFADGAWWVQDLAANLPARLLGDVKGHAVLDIGAAPGGKTMQLAAEGAGVTALDISNDRLARLQANLARTKLEAEIVAGDALTWRPPHPFPFILLDAPCSATGTIRRHPDAMRNRKPDDIKRQVESQRRMLDAAAEMLAPGGRLVFAVCSLQIEEGEAQVQPFLGRQNGRMRLDPVSPEELPGLEMAVNADGCVRTLPSHLDAAGGLDGFFIARFRRSSH</sequence>
<evidence type="ECO:0000256" key="4">
    <source>
        <dbReference type="ARBA" id="ARBA00022884"/>
    </source>
</evidence>
<dbReference type="GO" id="GO:0001510">
    <property type="term" value="P:RNA methylation"/>
    <property type="evidence" value="ECO:0007669"/>
    <property type="project" value="InterPro"/>
</dbReference>